<dbReference type="PANTHER" id="PTHR38733">
    <property type="entry name" value="PROTEIN MCRC"/>
    <property type="match status" value="1"/>
</dbReference>
<dbReference type="Proteomes" id="UP001165074">
    <property type="component" value="Unassembled WGS sequence"/>
</dbReference>
<keyword evidence="2" id="KW-1185">Reference proteome</keyword>
<evidence type="ECO:0000313" key="1">
    <source>
        <dbReference type="EMBL" id="GLY85974.1"/>
    </source>
</evidence>
<name>A0A9W6W040_9ACTN</name>
<evidence type="ECO:0000313" key="2">
    <source>
        <dbReference type="Proteomes" id="UP001165074"/>
    </source>
</evidence>
<organism evidence="1 2">
    <name type="scientific">Actinoallomurus iriomotensis</name>
    <dbReference type="NCBI Taxonomy" id="478107"/>
    <lineage>
        <taxon>Bacteria</taxon>
        <taxon>Bacillati</taxon>
        <taxon>Actinomycetota</taxon>
        <taxon>Actinomycetes</taxon>
        <taxon>Streptosporangiales</taxon>
        <taxon>Thermomonosporaceae</taxon>
        <taxon>Actinoallomurus</taxon>
    </lineage>
</organism>
<gene>
    <name evidence="1" type="ORF">Airi02_039030</name>
</gene>
<dbReference type="InterPro" id="IPR019292">
    <property type="entry name" value="McrC"/>
</dbReference>
<dbReference type="RefSeq" id="WP_285573390.1">
    <property type="nucleotide sequence ID" value="NZ_BSTK01000005.1"/>
</dbReference>
<reference evidence="1" key="1">
    <citation type="submission" date="2023-03" db="EMBL/GenBank/DDBJ databases">
        <title>Actinoallomurus iriomotensis NBRC 103684.</title>
        <authorList>
            <person name="Ichikawa N."/>
            <person name="Sato H."/>
            <person name="Tonouchi N."/>
        </authorList>
    </citation>
    <scope>NUCLEOTIDE SEQUENCE</scope>
    <source>
        <strain evidence="1">NBRC 103684</strain>
    </source>
</reference>
<protein>
    <submittedName>
        <fullName evidence="1">McrBC 5-methylcytosine restriction system component</fullName>
    </submittedName>
</protein>
<dbReference type="Pfam" id="PF10117">
    <property type="entry name" value="McrBC"/>
    <property type="match status" value="1"/>
</dbReference>
<dbReference type="EMBL" id="BSTK01000005">
    <property type="protein sequence ID" value="GLY85974.1"/>
    <property type="molecule type" value="Genomic_DNA"/>
</dbReference>
<accession>A0A9W6W040</accession>
<dbReference type="PANTHER" id="PTHR38733:SF1">
    <property type="entry name" value="TYPE IV METHYL-DIRECTED RESTRICTION ENZYME ECOKMCRBC"/>
    <property type="match status" value="1"/>
</dbReference>
<proteinExistence type="predicted"/>
<comment type="caution">
    <text evidence="1">The sequence shown here is derived from an EMBL/GenBank/DDBJ whole genome shotgun (WGS) entry which is preliminary data.</text>
</comment>
<dbReference type="AlphaFoldDB" id="A0A9W6W040"/>
<sequence>MTRIDLREGRDWQEYELADEQAARLTASELVQIKLGDRRGLWRVRDNGRVGAVKLGDVELRIAPKIAIPRLFFLLGYAERQIFWRDQELDAGAHPDLLPAVAHAFARQVDRALCQGVLHGYRKIEESAPVIRGRIREADQIRHRYGMSLPVEIRYDDFTVDIAENRLLLAAVRRLLQLQDVTGHTRTDLRRLLLRLDGVEPLTPGRSLPNWTPSRLNARYHSALRLAELVLRGGSYELDDGTNVRVDGLLLQMWRIFEDFVTTALTKALISYGGRCRTQDSSRHLDHDRRIQLLPDLVYYRLDFDGDEKPAAVIDAKYKVDKTAGGHNPDIYQMLAYCTRFRLNRGHLVYAKGETEPRVHRVAGGSDIKIVQQGLDLACPPAMLLQQVASLAEQIVGAAAIS</sequence>